<dbReference type="SMART" id="SM00355">
    <property type="entry name" value="ZnF_C2H2"/>
    <property type="match status" value="4"/>
</dbReference>
<evidence type="ECO:0000313" key="8">
    <source>
        <dbReference type="EMBL" id="WAR17154.1"/>
    </source>
</evidence>
<feature type="region of interest" description="Disordered" evidence="6">
    <location>
        <begin position="125"/>
        <end position="206"/>
    </location>
</feature>
<name>A0ABY7F7L6_MYAAR</name>
<protein>
    <submittedName>
        <fullName evidence="8">ZN165-like protein</fullName>
    </submittedName>
</protein>
<dbReference type="Pfam" id="PF00096">
    <property type="entry name" value="zf-C2H2"/>
    <property type="match status" value="3"/>
</dbReference>
<dbReference type="PANTHER" id="PTHR14196:SF12">
    <property type="entry name" value="ZINC FINGER PROTEIN 208-LIKE"/>
    <property type="match status" value="1"/>
</dbReference>
<feature type="compositionally biased region" description="Polar residues" evidence="6">
    <location>
        <begin position="292"/>
        <end position="308"/>
    </location>
</feature>
<dbReference type="Proteomes" id="UP001164746">
    <property type="component" value="Chromosome 10"/>
</dbReference>
<evidence type="ECO:0000313" key="9">
    <source>
        <dbReference type="Proteomes" id="UP001164746"/>
    </source>
</evidence>
<dbReference type="InterPro" id="IPR013087">
    <property type="entry name" value="Znf_C2H2_type"/>
</dbReference>
<feature type="region of interest" description="Disordered" evidence="6">
    <location>
        <begin position="225"/>
        <end position="308"/>
    </location>
</feature>
<evidence type="ECO:0000256" key="6">
    <source>
        <dbReference type="SAM" id="MobiDB-lite"/>
    </source>
</evidence>
<keyword evidence="1" id="KW-0479">Metal-binding</keyword>
<evidence type="ECO:0000256" key="4">
    <source>
        <dbReference type="ARBA" id="ARBA00022833"/>
    </source>
</evidence>
<dbReference type="Gene3D" id="3.30.160.60">
    <property type="entry name" value="Classic Zinc Finger"/>
    <property type="match status" value="4"/>
</dbReference>
<dbReference type="InterPro" id="IPR036236">
    <property type="entry name" value="Znf_C2H2_sf"/>
</dbReference>
<accession>A0ABY7F7L6</accession>
<dbReference type="PROSITE" id="PS50157">
    <property type="entry name" value="ZINC_FINGER_C2H2_2"/>
    <property type="match status" value="4"/>
</dbReference>
<feature type="compositionally biased region" description="Polar residues" evidence="6">
    <location>
        <begin position="177"/>
        <end position="193"/>
    </location>
</feature>
<gene>
    <name evidence="8" type="ORF">MAR_031748</name>
</gene>
<evidence type="ECO:0000256" key="3">
    <source>
        <dbReference type="ARBA" id="ARBA00022771"/>
    </source>
</evidence>
<dbReference type="SUPFAM" id="SSF57667">
    <property type="entry name" value="beta-beta-alpha zinc fingers"/>
    <property type="match status" value="2"/>
</dbReference>
<organism evidence="8 9">
    <name type="scientific">Mya arenaria</name>
    <name type="common">Soft-shell clam</name>
    <dbReference type="NCBI Taxonomy" id="6604"/>
    <lineage>
        <taxon>Eukaryota</taxon>
        <taxon>Metazoa</taxon>
        <taxon>Spiralia</taxon>
        <taxon>Lophotrochozoa</taxon>
        <taxon>Mollusca</taxon>
        <taxon>Bivalvia</taxon>
        <taxon>Autobranchia</taxon>
        <taxon>Heteroconchia</taxon>
        <taxon>Euheterodonta</taxon>
        <taxon>Imparidentia</taxon>
        <taxon>Neoheterodontei</taxon>
        <taxon>Myida</taxon>
        <taxon>Myoidea</taxon>
        <taxon>Myidae</taxon>
        <taxon>Mya</taxon>
    </lineage>
</organism>
<keyword evidence="2" id="KW-0677">Repeat</keyword>
<evidence type="ECO:0000256" key="5">
    <source>
        <dbReference type="PROSITE-ProRule" id="PRU00042"/>
    </source>
</evidence>
<dbReference type="PANTHER" id="PTHR14196">
    <property type="entry name" value="ODD-SKIPPED - RELATED"/>
    <property type="match status" value="1"/>
</dbReference>
<feature type="domain" description="C2H2-type" evidence="7">
    <location>
        <begin position="380"/>
        <end position="407"/>
    </location>
</feature>
<sequence length="452" mass="49328">MATPDMDVIKEVPGYRVILKAVLKAQIQQLNWITPQACASVADGTLSHLGSDSAKGFLEDHEDVKSQFLGYCLKTHHKKKQEEKEKKDAEEAMLRLQQHQAAAPNFTPMAPGMGYQQRAHRFMSPRSRGGAVPVGLTRSRHEPYSVPRGRRPSATSTGSPVAKTDSVMVKSEPEEAANQTFGESSSNPTQNAGNDDDNSRASEMQAGQGNDYQEGLELGAEFSNFMSGMDTSQGDTSQGSGGPNVSVKLETGAGSDDGLEITGVEPGQPVIPSQQDWDPNAAMGMNFDPGAGTSSPGDSLAGQQGYSKGLQSIRGGKHVCEYCGKEFRVPAWLDRHRRIHTGDKPFKCDICGRAFTQKGNLNSHKVVHYMQAISTKGGNHYCELCGKEFRAQSLLHRHMRCHTGEKPYQCDFCGKAFTQKANMNSHKAIHILPPIDKRSYLSFLREMVSIPV</sequence>
<feature type="domain" description="C2H2-type" evidence="7">
    <location>
        <begin position="318"/>
        <end position="345"/>
    </location>
</feature>
<dbReference type="PROSITE" id="PS00028">
    <property type="entry name" value="ZINC_FINGER_C2H2_1"/>
    <property type="match status" value="4"/>
</dbReference>
<evidence type="ECO:0000256" key="2">
    <source>
        <dbReference type="ARBA" id="ARBA00022737"/>
    </source>
</evidence>
<proteinExistence type="predicted"/>
<evidence type="ECO:0000259" key="7">
    <source>
        <dbReference type="PROSITE" id="PS50157"/>
    </source>
</evidence>
<keyword evidence="3 5" id="KW-0863">Zinc-finger</keyword>
<evidence type="ECO:0000256" key="1">
    <source>
        <dbReference type="ARBA" id="ARBA00022723"/>
    </source>
</evidence>
<reference evidence="8" key="1">
    <citation type="submission" date="2022-11" db="EMBL/GenBank/DDBJ databases">
        <title>Centuries of genome instability and evolution in soft-shell clam transmissible cancer (bioRxiv).</title>
        <authorList>
            <person name="Hart S.F.M."/>
            <person name="Yonemitsu M.A."/>
            <person name="Giersch R.M."/>
            <person name="Beal B.F."/>
            <person name="Arriagada G."/>
            <person name="Davis B.W."/>
            <person name="Ostrander E.A."/>
            <person name="Goff S.P."/>
            <person name="Metzger M.J."/>
        </authorList>
    </citation>
    <scope>NUCLEOTIDE SEQUENCE</scope>
    <source>
        <strain evidence="8">MELC-2E11</strain>
        <tissue evidence="8">Siphon/mantle</tissue>
    </source>
</reference>
<feature type="domain" description="C2H2-type" evidence="7">
    <location>
        <begin position="408"/>
        <end position="430"/>
    </location>
</feature>
<keyword evidence="4" id="KW-0862">Zinc</keyword>
<dbReference type="InterPro" id="IPR050717">
    <property type="entry name" value="C2H2-ZF_Transcription_Reg"/>
</dbReference>
<keyword evidence="9" id="KW-1185">Reference proteome</keyword>
<feature type="domain" description="C2H2-type" evidence="7">
    <location>
        <begin position="346"/>
        <end position="373"/>
    </location>
</feature>
<dbReference type="EMBL" id="CP111021">
    <property type="protein sequence ID" value="WAR17154.1"/>
    <property type="molecule type" value="Genomic_DNA"/>
</dbReference>